<name>A0AAN6WPR0_9PEZI</name>
<protein>
    <submittedName>
        <fullName evidence="2">Uncharacterized protein</fullName>
    </submittedName>
</protein>
<feature type="compositionally biased region" description="Polar residues" evidence="1">
    <location>
        <begin position="19"/>
        <end position="30"/>
    </location>
</feature>
<evidence type="ECO:0000313" key="3">
    <source>
        <dbReference type="Proteomes" id="UP001302126"/>
    </source>
</evidence>
<sequence>MSANPNSVANQGEFHDSIPPTNRKTTSGHQLGQKVGHEGVPEFRAKTYPPGSAPEKDTFHPNTTSSIPGQALNPDMPDDLRTSALDIPGSTSQSVYQENTTSRPIEGQSSYELHHDGRHKRKHQQTGVQGAGGSVDRLHDSVQDNARKLAADLPEGVERKPWTEKGIPAEDRVPVSADQL</sequence>
<feature type="compositionally biased region" description="Polar residues" evidence="1">
    <location>
        <begin position="89"/>
        <end position="111"/>
    </location>
</feature>
<dbReference type="AlphaFoldDB" id="A0AAN6WPR0"/>
<proteinExistence type="predicted"/>
<feature type="compositionally biased region" description="Polar residues" evidence="1">
    <location>
        <begin position="1"/>
        <end position="10"/>
    </location>
</feature>
<dbReference type="Proteomes" id="UP001302126">
    <property type="component" value="Unassembled WGS sequence"/>
</dbReference>
<feature type="region of interest" description="Disordered" evidence="1">
    <location>
        <begin position="1"/>
        <end position="180"/>
    </location>
</feature>
<feature type="compositionally biased region" description="Basic and acidic residues" evidence="1">
    <location>
        <begin position="35"/>
        <end position="45"/>
    </location>
</feature>
<dbReference type="EMBL" id="MU864441">
    <property type="protein sequence ID" value="KAK4185726.1"/>
    <property type="molecule type" value="Genomic_DNA"/>
</dbReference>
<comment type="caution">
    <text evidence="2">The sequence shown here is derived from an EMBL/GenBank/DDBJ whole genome shotgun (WGS) entry which is preliminary data.</text>
</comment>
<keyword evidence="3" id="KW-1185">Reference proteome</keyword>
<feature type="compositionally biased region" description="Basic and acidic residues" evidence="1">
    <location>
        <begin position="136"/>
        <end position="173"/>
    </location>
</feature>
<reference evidence="2" key="2">
    <citation type="submission" date="2023-05" db="EMBL/GenBank/DDBJ databases">
        <authorList>
            <consortium name="Lawrence Berkeley National Laboratory"/>
            <person name="Steindorff A."/>
            <person name="Hensen N."/>
            <person name="Bonometti L."/>
            <person name="Westerberg I."/>
            <person name="Brannstrom I.O."/>
            <person name="Guillou S."/>
            <person name="Cros-Aarteil S."/>
            <person name="Calhoun S."/>
            <person name="Haridas S."/>
            <person name="Kuo A."/>
            <person name="Mondo S."/>
            <person name="Pangilinan J."/>
            <person name="Riley R."/>
            <person name="Labutti K."/>
            <person name="Andreopoulos B."/>
            <person name="Lipzen A."/>
            <person name="Chen C."/>
            <person name="Yanf M."/>
            <person name="Daum C."/>
            <person name="Ng V."/>
            <person name="Clum A."/>
            <person name="Ohm R."/>
            <person name="Martin F."/>
            <person name="Silar P."/>
            <person name="Natvig D."/>
            <person name="Lalanne C."/>
            <person name="Gautier V."/>
            <person name="Ament-Velasquez S.L."/>
            <person name="Kruys A."/>
            <person name="Hutchinson M.I."/>
            <person name="Powell A.J."/>
            <person name="Barry K."/>
            <person name="Miller A.N."/>
            <person name="Grigoriev I.V."/>
            <person name="Debuchy R."/>
            <person name="Gladieux P."/>
            <person name="Thoren M.H."/>
            <person name="Johannesson H."/>
        </authorList>
    </citation>
    <scope>NUCLEOTIDE SEQUENCE</scope>
    <source>
        <strain evidence="2">PSN309</strain>
    </source>
</reference>
<gene>
    <name evidence="2" type="ORF">QBC35DRAFT_297417</name>
</gene>
<organism evidence="2 3">
    <name type="scientific">Podospora australis</name>
    <dbReference type="NCBI Taxonomy" id="1536484"/>
    <lineage>
        <taxon>Eukaryota</taxon>
        <taxon>Fungi</taxon>
        <taxon>Dikarya</taxon>
        <taxon>Ascomycota</taxon>
        <taxon>Pezizomycotina</taxon>
        <taxon>Sordariomycetes</taxon>
        <taxon>Sordariomycetidae</taxon>
        <taxon>Sordariales</taxon>
        <taxon>Podosporaceae</taxon>
        <taxon>Podospora</taxon>
    </lineage>
</organism>
<evidence type="ECO:0000256" key="1">
    <source>
        <dbReference type="SAM" id="MobiDB-lite"/>
    </source>
</evidence>
<reference evidence="2" key="1">
    <citation type="journal article" date="2023" name="Mol. Phylogenet. Evol.">
        <title>Genome-scale phylogeny and comparative genomics of the fungal order Sordariales.</title>
        <authorList>
            <person name="Hensen N."/>
            <person name="Bonometti L."/>
            <person name="Westerberg I."/>
            <person name="Brannstrom I.O."/>
            <person name="Guillou S."/>
            <person name="Cros-Aarteil S."/>
            <person name="Calhoun S."/>
            <person name="Haridas S."/>
            <person name="Kuo A."/>
            <person name="Mondo S."/>
            <person name="Pangilinan J."/>
            <person name="Riley R."/>
            <person name="LaButti K."/>
            <person name="Andreopoulos B."/>
            <person name="Lipzen A."/>
            <person name="Chen C."/>
            <person name="Yan M."/>
            <person name="Daum C."/>
            <person name="Ng V."/>
            <person name="Clum A."/>
            <person name="Steindorff A."/>
            <person name="Ohm R.A."/>
            <person name="Martin F."/>
            <person name="Silar P."/>
            <person name="Natvig D.O."/>
            <person name="Lalanne C."/>
            <person name="Gautier V."/>
            <person name="Ament-Velasquez S.L."/>
            <person name="Kruys A."/>
            <person name="Hutchinson M.I."/>
            <person name="Powell A.J."/>
            <person name="Barry K."/>
            <person name="Miller A.N."/>
            <person name="Grigoriev I.V."/>
            <person name="Debuchy R."/>
            <person name="Gladieux P."/>
            <person name="Hiltunen Thoren M."/>
            <person name="Johannesson H."/>
        </authorList>
    </citation>
    <scope>NUCLEOTIDE SEQUENCE</scope>
    <source>
        <strain evidence="2">PSN309</strain>
    </source>
</reference>
<accession>A0AAN6WPR0</accession>
<evidence type="ECO:0000313" key="2">
    <source>
        <dbReference type="EMBL" id="KAK4185726.1"/>
    </source>
</evidence>